<keyword evidence="2 5" id="KW-0812">Transmembrane</keyword>
<feature type="transmembrane region" description="Helical" evidence="5">
    <location>
        <begin position="85"/>
        <end position="103"/>
    </location>
</feature>
<dbReference type="EMBL" id="SRLO01000184">
    <property type="protein sequence ID" value="TNN68808.1"/>
    <property type="molecule type" value="Genomic_DNA"/>
</dbReference>
<dbReference type="GO" id="GO:0015179">
    <property type="term" value="F:L-amino acid transmembrane transporter activity"/>
    <property type="evidence" value="ECO:0007669"/>
    <property type="project" value="TreeGrafter"/>
</dbReference>
<name>A0A4Z2HSS0_9TELE</name>
<feature type="transmembrane region" description="Helical" evidence="5">
    <location>
        <begin position="144"/>
        <end position="166"/>
    </location>
</feature>
<evidence type="ECO:0000256" key="3">
    <source>
        <dbReference type="ARBA" id="ARBA00022989"/>
    </source>
</evidence>
<feature type="transmembrane region" description="Helical" evidence="5">
    <location>
        <begin position="115"/>
        <end position="138"/>
    </location>
</feature>
<dbReference type="PANTHER" id="PTHR11785:SF246">
    <property type="entry name" value="CYSTINE_GLUTAMATE TRANSPORTER"/>
    <property type="match status" value="1"/>
</dbReference>
<evidence type="ECO:0000256" key="1">
    <source>
        <dbReference type="ARBA" id="ARBA00004141"/>
    </source>
</evidence>
<dbReference type="InterPro" id="IPR050598">
    <property type="entry name" value="AminoAcid_Transporter"/>
</dbReference>
<dbReference type="GO" id="GO:0016020">
    <property type="term" value="C:membrane"/>
    <property type="evidence" value="ECO:0007669"/>
    <property type="project" value="UniProtKB-SubCell"/>
</dbReference>
<dbReference type="AlphaFoldDB" id="A0A4Z2HSS0"/>
<gene>
    <name evidence="6" type="primary">Slc7a11_0</name>
    <name evidence="6" type="ORF">EYF80_020996</name>
</gene>
<evidence type="ECO:0000256" key="4">
    <source>
        <dbReference type="ARBA" id="ARBA00023136"/>
    </source>
</evidence>
<dbReference type="OrthoDB" id="10062876at2759"/>
<feature type="transmembrane region" description="Helical" evidence="5">
    <location>
        <begin position="28"/>
        <end position="50"/>
    </location>
</feature>
<evidence type="ECO:0000256" key="2">
    <source>
        <dbReference type="ARBA" id="ARBA00022692"/>
    </source>
</evidence>
<protein>
    <submittedName>
        <fullName evidence="6">Cystine/glutamate transporter</fullName>
    </submittedName>
</protein>
<accession>A0A4Z2HSS0</accession>
<dbReference type="Proteomes" id="UP000314294">
    <property type="component" value="Unassembled WGS sequence"/>
</dbReference>
<proteinExistence type="predicted"/>
<dbReference type="Pfam" id="PF13520">
    <property type="entry name" value="AA_permease_2"/>
    <property type="match status" value="1"/>
</dbReference>
<evidence type="ECO:0000313" key="6">
    <source>
        <dbReference type="EMBL" id="TNN68808.1"/>
    </source>
</evidence>
<reference evidence="6 7" key="1">
    <citation type="submission" date="2019-03" db="EMBL/GenBank/DDBJ databases">
        <title>First draft genome of Liparis tanakae, snailfish: a comprehensive survey of snailfish specific genes.</title>
        <authorList>
            <person name="Kim W."/>
            <person name="Song I."/>
            <person name="Jeong J.-H."/>
            <person name="Kim D."/>
            <person name="Kim S."/>
            <person name="Ryu S."/>
            <person name="Song J.Y."/>
            <person name="Lee S.K."/>
        </authorList>
    </citation>
    <scope>NUCLEOTIDE SEQUENCE [LARGE SCALE GENOMIC DNA]</scope>
    <source>
        <tissue evidence="6">Muscle</tissue>
    </source>
</reference>
<comment type="caution">
    <text evidence="6">The sequence shown here is derived from an EMBL/GenBank/DDBJ whole genome shotgun (WGS) entry which is preliminary data.</text>
</comment>
<comment type="subcellular location">
    <subcellularLocation>
        <location evidence="1">Membrane</location>
        <topology evidence="1">Multi-pass membrane protein</topology>
    </subcellularLocation>
</comment>
<dbReference type="Gene3D" id="1.20.1740.10">
    <property type="entry name" value="Amino acid/polyamine transporter I"/>
    <property type="match status" value="1"/>
</dbReference>
<keyword evidence="4 5" id="KW-0472">Membrane</keyword>
<keyword evidence="7" id="KW-1185">Reference proteome</keyword>
<organism evidence="6 7">
    <name type="scientific">Liparis tanakae</name>
    <name type="common">Tanaka's snailfish</name>
    <dbReference type="NCBI Taxonomy" id="230148"/>
    <lineage>
        <taxon>Eukaryota</taxon>
        <taxon>Metazoa</taxon>
        <taxon>Chordata</taxon>
        <taxon>Craniata</taxon>
        <taxon>Vertebrata</taxon>
        <taxon>Euteleostomi</taxon>
        <taxon>Actinopterygii</taxon>
        <taxon>Neopterygii</taxon>
        <taxon>Teleostei</taxon>
        <taxon>Neoteleostei</taxon>
        <taxon>Acanthomorphata</taxon>
        <taxon>Eupercaria</taxon>
        <taxon>Perciformes</taxon>
        <taxon>Cottioidei</taxon>
        <taxon>Cottales</taxon>
        <taxon>Liparidae</taxon>
        <taxon>Liparis</taxon>
    </lineage>
</organism>
<evidence type="ECO:0000256" key="5">
    <source>
        <dbReference type="SAM" id="Phobius"/>
    </source>
</evidence>
<keyword evidence="3 5" id="KW-1133">Transmembrane helix</keyword>
<dbReference type="InterPro" id="IPR002293">
    <property type="entry name" value="AA/rel_permease1"/>
</dbReference>
<dbReference type="PANTHER" id="PTHR11785">
    <property type="entry name" value="AMINO ACID TRANSPORTER"/>
    <property type="match status" value="1"/>
</dbReference>
<sequence>MCFIVGTVVGSGIFIAPKGVLVNSGGSVGVSLLVWVLSGVLSMLGAMCYAELGTTFTKSGADFIYLLETLGPLPAFLRVWIEGLFIRPAVASTVALAFGRYVVEPFFTPCAAPMELIKLVSLLGLTFVVAINCWSVTLASRTQVTLTFIKMFALVLIIVPGGIALAKGKTESFQNSFEVDSSALGKLPLAFYNGLYAYGGW</sequence>
<evidence type="ECO:0000313" key="7">
    <source>
        <dbReference type="Proteomes" id="UP000314294"/>
    </source>
</evidence>